<protein>
    <submittedName>
        <fullName evidence="1">SGNH/GDSL hydrolase family protein</fullName>
    </submittedName>
</protein>
<dbReference type="AlphaFoldDB" id="A0A3D8L4X4"/>
<sequence>MKRHIYKSGMLALFAGILLTSCDPEIDAPSASAGELDLTKYVAVGNSLTAGYQDRGLYREAQLASYPALLAMQFEQAGGGEFVQPLFGTDEASGSGYLRIDRFENGRPVMVPVPGQAFREGTTLPGGPALTKYTDPVQNLGIPGISVLASASPQYGAINPYFERLLEPGEVGSKTYVQEVIESQPTFFSVWLGNNDVLGYATAGGEPTSPFDNLTDRNVFGSIYNTIIDGLTTGGAEGVLMTIADVTAVPFFTTVPYNALALERQEQVDQLNAAYGSGALGFSFQLGANPLIVRDPSAPAGLRQIKPTELVLLTALDSISGRGYGSARPLPDRFFLDESELQMIAEHTTAYNEIIRKAASDNSLALFDANAFFDSIKGGFVFDQVTYAPVFVSGNLFSLDGIHPTPRGYAILANEMIKTINAEYNANIPTVDVSQYRAVLFP</sequence>
<accession>A0A3D8L4X4</accession>
<dbReference type="InterPro" id="IPR036514">
    <property type="entry name" value="SGNH_hydro_sf"/>
</dbReference>
<dbReference type="EMBL" id="QRGR01000034">
    <property type="protein sequence ID" value="RDV12559.1"/>
    <property type="molecule type" value="Genomic_DNA"/>
</dbReference>
<gene>
    <name evidence="1" type="ORF">DXT99_22610</name>
</gene>
<dbReference type="Gene3D" id="3.40.50.1110">
    <property type="entry name" value="SGNH hydrolase"/>
    <property type="match status" value="2"/>
</dbReference>
<dbReference type="Proteomes" id="UP000256708">
    <property type="component" value="Unassembled WGS sequence"/>
</dbReference>
<dbReference type="GO" id="GO:0016788">
    <property type="term" value="F:hydrolase activity, acting on ester bonds"/>
    <property type="evidence" value="ECO:0007669"/>
    <property type="project" value="InterPro"/>
</dbReference>
<organism evidence="1 2">
    <name type="scientific">Pontibacter diazotrophicus</name>
    <dbReference type="NCBI Taxonomy" id="1400979"/>
    <lineage>
        <taxon>Bacteria</taxon>
        <taxon>Pseudomonadati</taxon>
        <taxon>Bacteroidota</taxon>
        <taxon>Cytophagia</taxon>
        <taxon>Cytophagales</taxon>
        <taxon>Hymenobacteraceae</taxon>
        <taxon>Pontibacter</taxon>
    </lineage>
</organism>
<name>A0A3D8L4X4_9BACT</name>
<dbReference type="OrthoDB" id="9764164at2"/>
<dbReference type="InterPro" id="IPR001087">
    <property type="entry name" value="GDSL"/>
</dbReference>
<evidence type="ECO:0000313" key="2">
    <source>
        <dbReference type="Proteomes" id="UP000256708"/>
    </source>
</evidence>
<dbReference type="PROSITE" id="PS51257">
    <property type="entry name" value="PROKAR_LIPOPROTEIN"/>
    <property type="match status" value="1"/>
</dbReference>
<dbReference type="Pfam" id="PF00657">
    <property type="entry name" value="Lipase_GDSL"/>
    <property type="match status" value="1"/>
</dbReference>
<keyword evidence="2" id="KW-1185">Reference proteome</keyword>
<keyword evidence="1" id="KW-0378">Hydrolase</keyword>
<dbReference type="SUPFAM" id="SSF52266">
    <property type="entry name" value="SGNH hydrolase"/>
    <property type="match status" value="1"/>
</dbReference>
<evidence type="ECO:0000313" key="1">
    <source>
        <dbReference type="EMBL" id="RDV12559.1"/>
    </source>
</evidence>
<proteinExistence type="predicted"/>
<dbReference type="RefSeq" id="WP_115567865.1">
    <property type="nucleotide sequence ID" value="NZ_QRGR01000034.1"/>
</dbReference>
<comment type="caution">
    <text evidence="1">The sequence shown here is derived from an EMBL/GenBank/DDBJ whole genome shotgun (WGS) entry which is preliminary data.</text>
</comment>
<reference evidence="2" key="1">
    <citation type="submission" date="2018-08" db="EMBL/GenBank/DDBJ databases">
        <authorList>
            <person name="Liu Z.-W."/>
            <person name="Du Z.-J."/>
        </authorList>
    </citation>
    <scope>NUCLEOTIDE SEQUENCE [LARGE SCALE GENOMIC DNA]</scope>
    <source>
        <strain evidence="2">H4X</strain>
    </source>
</reference>